<protein>
    <submittedName>
        <fullName evidence="2">Uncharacterized protein</fullName>
    </submittedName>
</protein>
<keyword evidence="3" id="KW-1185">Reference proteome</keyword>
<reference evidence="2 3" key="1">
    <citation type="submission" date="2024-04" db="EMBL/GenBank/DDBJ databases">
        <authorList>
            <person name="Fracassetti M."/>
        </authorList>
    </citation>
    <scope>NUCLEOTIDE SEQUENCE [LARGE SCALE GENOMIC DNA]</scope>
</reference>
<sequence length="103" mass="11266">MTNLKLGAGSESAWPGLRVANDERTSETDNARERVASDSGGAIISEATDFRHFCSCLLPSVGKMEETYGGDSRATVMSMVVIMNRAHCRANRRTKMLPRRCNG</sequence>
<dbReference type="AlphaFoldDB" id="A0AAV2FPY1"/>
<name>A0AAV2FPY1_9ROSI</name>
<dbReference type="Proteomes" id="UP001497516">
    <property type="component" value="Chromosome 7"/>
</dbReference>
<evidence type="ECO:0000256" key="1">
    <source>
        <dbReference type="SAM" id="MobiDB-lite"/>
    </source>
</evidence>
<proteinExistence type="predicted"/>
<gene>
    <name evidence="2" type="ORF">LTRI10_LOCUS40152</name>
</gene>
<accession>A0AAV2FPY1</accession>
<organism evidence="2 3">
    <name type="scientific">Linum trigynum</name>
    <dbReference type="NCBI Taxonomy" id="586398"/>
    <lineage>
        <taxon>Eukaryota</taxon>
        <taxon>Viridiplantae</taxon>
        <taxon>Streptophyta</taxon>
        <taxon>Embryophyta</taxon>
        <taxon>Tracheophyta</taxon>
        <taxon>Spermatophyta</taxon>
        <taxon>Magnoliopsida</taxon>
        <taxon>eudicotyledons</taxon>
        <taxon>Gunneridae</taxon>
        <taxon>Pentapetalae</taxon>
        <taxon>rosids</taxon>
        <taxon>fabids</taxon>
        <taxon>Malpighiales</taxon>
        <taxon>Linaceae</taxon>
        <taxon>Linum</taxon>
    </lineage>
</organism>
<feature type="region of interest" description="Disordered" evidence="1">
    <location>
        <begin position="15"/>
        <end position="37"/>
    </location>
</feature>
<evidence type="ECO:0000313" key="2">
    <source>
        <dbReference type="EMBL" id="CAL1399997.1"/>
    </source>
</evidence>
<feature type="compositionally biased region" description="Basic and acidic residues" evidence="1">
    <location>
        <begin position="20"/>
        <end position="36"/>
    </location>
</feature>
<evidence type="ECO:0000313" key="3">
    <source>
        <dbReference type="Proteomes" id="UP001497516"/>
    </source>
</evidence>
<dbReference type="EMBL" id="OZ034820">
    <property type="protein sequence ID" value="CAL1399997.1"/>
    <property type="molecule type" value="Genomic_DNA"/>
</dbReference>